<dbReference type="EMBL" id="LT629750">
    <property type="protein sequence ID" value="SDT58458.1"/>
    <property type="molecule type" value="Genomic_DNA"/>
</dbReference>
<accession>A0A1H2BJV8</accession>
<name>A0A1H2BJV8_9BRAD</name>
<evidence type="ECO:0000313" key="2">
    <source>
        <dbReference type="Proteomes" id="UP000243904"/>
    </source>
</evidence>
<dbReference type="Proteomes" id="UP000243904">
    <property type="component" value="Chromosome I"/>
</dbReference>
<gene>
    <name evidence="1" type="ORF">SAMN05444158_7256</name>
</gene>
<organism evidence="1 2">
    <name type="scientific">Bradyrhizobium canariense</name>
    <dbReference type="NCBI Taxonomy" id="255045"/>
    <lineage>
        <taxon>Bacteria</taxon>
        <taxon>Pseudomonadati</taxon>
        <taxon>Pseudomonadota</taxon>
        <taxon>Alphaproteobacteria</taxon>
        <taxon>Hyphomicrobiales</taxon>
        <taxon>Nitrobacteraceae</taxon>
        <taxon>Bradyrhizobium</taxon>
    </lineage>
</organism>
<proteinExistence type="predicted"/>
<evidence type="ECO:0000313" key="1">
    <source>
        <dbReference type="EMBL" id="SDT58458.1"/>
    </source>
</evidence>
<sequence>MTMRMSSIKLLVLVVIALVVLLTVAEFGPAVLSGR</sequence>
<protein>
    <submittedName>
        <fullName evidence="1">Uncharacterized protein</fullName>
    </submittedName>
</protein>
<keyword evidence="2" id="KW-1185">Reference proteome</keyword>
<reference evidence="2" key="1">
    <citation type="submission" date="2016-10" db="EMBL/GenBank/DDBJ databases">
        <authorList>
            <person name="Varghese N."/>
            <person name="Submissions S."/>
        </authorList>
    </citation>
    <scope>NUCLEOTIDE SEQUENCE [LARGE SCALE GENOMIC DNA]</scope>
    <source>
        <strain evidence="2">GAS369</strain>
    </source>
</reference>
<dbReference type="AlphaFoldDB" id="A0A1H2BJV8"/>